<keyword evidence="2" id="KW-1185">Reference proteome</keyword>
<dbReference type="SUPFAM" id="SSF55486">
    <property type="entry name" value="Metalloproteases ('zincins'), catalytic domain"/>
    <property type="match status" value="1"/>
</dbReference>
<gene>
    <name evidence="1" type="ORF">J4H85_13705</name>
</gene>
<sequence>MRSALTGAGLPDPDSRASRFENDARGAVELLQREFAAELEGVHIGFMTVPLGPEGTSGNPEFYAIDRAKQSIMLFRMPIQRARVLHVDDAEHRRYFVEHCVYRAVCEYLGREPWDLLPGRFDHY</sequence>
<dbReference type="EMBL" id="JAGFBF010000006">
    <property type="protein sequence ID" value="MBO2991051.1"/>
    <property type="molecule type" value="Genomic_DNA"/>
</dbReference>
<evidence type="ECO:0000313" key="2">
    <source>
        <dbReference type="Proteomes" id="UP000668403"/>
    </source>
</evidence>
<comment type="caution">
    <text evidence="1">The sequence shown here is derived from an EMBL/GenBank/DDBJ whole genome shotgun (WGS) entry which is preliminary data.</text>
</comment>
<dbReference type="Proteomes" id="UP000668403">
    <property type="component" value="Unassembled WGS sequence"/>
</dbReference>
<evidence type="ECO:0000313" key="1">
    <source>
        <dbReference type="EMBL" id="MBO2991051.1"/>
    </source>
</evidence>
<reference evidence="1" key="1">
    <citation type="submission" date="2021-03" db="EMBL/GenBank/DDBJ databases">
        <title>Leucobacter chromiisoli sp. nov., isolated from chromium-containing soil of chemical plant.</title>
        <authorList>
            <person name="Xu Z."/>
        </authorList>
    </citation>
    <scope>NUCLEOTIDE SEQUENCE</scope>
    <source>
        <strain evidence="1">K 70/01</strain>
    </source>
</reference>
<dbReference type="AlphaFoldDB" id="A0A939QFM7"/>
<evidence type="ECO:0008006" key="3">
    <source>
        <dbReference type="Google" id="ProtNLM"/>
    </source>
</evidence>
<name>A0A939QFM7_9MICO</name>
<organism evidence="1 2">
    <name type="scientific">Leucobacter tardus</name>
    <dbReference type="NCBI Taxonomy" id="501483"/>
    <lineage>
        <taxon>Bacteria</taxon>
        <taxon>Bacillati</taxon>
        <taxon>Actinomycetota</taxon>
        <taxon>Actinomycetes</taxon>
        <taxon>Micrococcales</taxon>
        <taxon>Microbacteriaceae</taxon>
        <taxon>Leucobacter</taxon>
    </lineage>
</organism>
<accession>A0A939QFM7</accession>
<protein>
    <recommendedName>
        <fullName evidence="3">Metallopeptidase family protein</fullName>
    </recommendedName>
</protein>
<proteinExistence type="predicted"/>